<name>A0ABD4T3T1_9CYAN</name>
<gene>
    <name evidence="2" type="ORF">QQ91_0009620</name>
</gene>
<protein>
    <submittedName>
        <fullName evidence="2">Rrf2 family transcriptional regulator</fullName>
    </submittedName>
</protein>
<organism evidence="2 3">
    <name type="scientific">Lyngbya confervoides BDU141951</name>
    <dbReference type="NCBI Taxonomy" id="1574623"/>
    <lineage>
        <taxon>Bacteria</taxon>
        <taxon>Bacillati</taxon>
        <taxon>Cyanobacteriota</taxon>
        <taxon>Cyanophyceae</taxon>
        <taxon>Oscillatoriophycideae</taxon>
        <taxon>Oscillatoriales</taxon>
        <taxon>Microcoleaceae</taxon>
        <taxon>Lyngbya</taxon>
    </lineage>
</organism>
<evidence type="ECO:0000313" key="2">
    <source>
        <dbReference type="EMBL" id="MCM1983081.1"/>
    </source>
</evidence>
<dbReference type="GO" id="GO:0003677">
    <property type="term" value="F:DNA binding"/>
    <property type="evidence" value="ECO:0007669"/>
    <property type="project" value="UniProtKB-KW"/>
</dbReference>
<dbReference type="InterPro" id="IPR036388">
    <property type="entry name" value="WH-like_DNA-bd_sf"/>
</dbReference>
<dbReference type="EMBL" id="JTHE03000054">
    <property type="protein sequence ID" value="MCM1983081.1"/>
    <property type="molecule type" value="Genomic_DNA"/>
</dbReference>
<proteinExistence type="predicted"/>
<evidence type="ECO:0000256" key="1">
    <source>
        <dbReference type="ARBA" id="ARBA00023125"/>
    </source>
</evidence>
<dbReference type="InterPro" id="IPR000944">
    <property type="entry name" value="Tscrpt_reg_Rrf2"/>
</dbReference>
<accession>A0ABD4T3T1</accession>
<dbReference type="InterPro" id="IPR036390">
    <property type="entry name" value="WH_DNA-bd_sf"/>
</dbReference>
<keyword evidence="1" id="KW-0238">DNA-binding</keyword>
<reference evidence="2 3" key="1">
    <citation type="journal article" date="2015" name="Genome Announc.">
        <title>Draft Genome Sequence of Filamentous Marine Cyanobacterium Lyngbya confervoides Strain BDU141951.</title>
        <authorList>
            <person name="Chandrababunaidu M.M."/>
            <person name="Sen D."/>
            <person name="Tripathy S."/>
        </authorList>
    </citation>
    <scope>NUCLEOTIDE SEQUENCE [LARGE SCALE GENOMIC DNA]</scope>
    <source>
        <strain evidence="2 3">BDU141951</strain>
    </source>
</reference>
<dbReference type="PROSITE" id="PS01332">
    <property type="entry name" value="HTH_RRF2_1"/>
    <property type="match status" value="1"/>
</dbReference>
<dbReference type="AlphaFoldDB" id="A0ABD4T3T1"/>
<comment type="caution">
    <text evidence="2">The sequence shown here is derived from an EMBL/GenBank/DDBJ whole genome shotgun (WGS) entry which is preliminary data.</text>
</comment>
<dbReference type="NCBIfam" id="TIGR00738">
    <property type="entry name" value="rrf2_super"/>
    <property type="match status" value="1"/>
</dbReference>
<dbReference type="RefSeq" id="WP_166281923.1">
    <property type="nucleotide sequence ID" value="NZ_JTHE03000054.1"/>
</dbReference>
<keyword evidence="3" id="KW-1185">Reference proteome</keyword>
<dbReference type="InterPro" id="IPR030489">
    <property type="entry name" value="TR_Rrf2-type_CS"/>
</dbReference>
<dbReference type="PANTHER" id="PTHR33221:SF5">
    <property type="entry name" value="HTH-TYPE TRANSCRIPTIONAL REGULATOR ISCR"/>
    <property type="match status" value="1"/>
</dbReference>
<dbReference type="Proteomes" id="UP000031561">
    <property type="component" value="Unassembled WGS sequence"/>
</dbReference>
<dbReference type="PANTHER" id="PTHR33221">
    <property type="entry name" value="WINGED HELIX-TURN-HELIX TRANSCRIPTIONAL REGULATOR, RRF2 FAMILY"/>
    <property type="match status" value="1"/>
</dbReference>
<dbReference type="SUPFAM" id="SSF46785">
    <property type="entry name" value="Winged helix' DNA-binding domain"/>
    <property type="match status" value="1"/>
</dbReference>
<dbReference type="PROSITE" id="PS51197">
    <property type="entry name" value="HTH_RRF2_2"/>
    <property type="match status" value="1"/>
</dbReference>
<sequence length="145" mass="16584">MELSCKSEYALLALMALADHLEEAEPLQIRQIAADQQIPDRYLEQLLSVLRKAGLVRSQRGSRGGYFLARAPWQITLLEVISCIEGDDLSAHPSQRVQDSVEKTVIQTLWQEVRQAMGQVLQNSTLQDLCDQRDEHRQAELMYYI</sequence>
<evidence type="ECO:0000313" key="3">
    <source>
        <dbReference type="Proteomes" id="UP000031561"/>
    </source>
</evidence>
<dbReference type="Pfam" id="PF02082">
    <property type="entry name" value="Rrf2"/>
    <property type="match status" value="1"/>
</dbReference>
<dbReference type="Gene3D" id="1.10.10.10">
    <property type="entry name" value="Winged helix-like DNA-binding domain superfamily/Winged helix DNA-binding domain"/>
    <property type="match status" value="1"/>
</dbReference>